<dbReference type="Proteomes" id="UP000268070">
    <property type="component" value="Chromosome"/>
</dbReference>
<dbReference type="RefSeq" id="WP_121739348.1">
    <property type="nucleotide sequence ID" value="NZ_CP032153.1"/>
</dbReference>
<protein>
    <submittedName>
        <fullName evidence="1">Uncharacterized protein</fullName>
    </submittedName>
</protein>
<evidence type="ECO:0000313" key="1">
    <source>
        <dbReference type="EMBL" id="AYN21623.1"/>
    </source>
</evidence>
<dbReference type="KEGG" id="aaqu:D3M96_14435"/>
<dbReference type="OrthoDB" id="8667414at2"/>
<organism evidence="1 2">
    <name type="scientific">Alcaligenes aquatilis</name>
    <dbReference type="NCBI Taxonomy" id="323284"/>
    <lineage>
        <taxon>Bacteria</taxon>
        <taxon>Pseudomonadati</taxon>
        <taxon>Pseudomonadota</taxon>
        <taxon>Betaproteobacteria</taxon>
        <taxon>Burkholderiales</taxon>
        <taxon>Alcaligenaceae</taxon>
        <taxon>Alcaligenes</taxon>
    </lineage>
</organism>
<gene>
    <name evidence="1" type="ORF">D3M96_14435</name>
</gene>
<sequence length="309" mass="33867">MSTETQNNALESAEPILRIGTDSNGELAIFTPRFNSVIARFTPCGKSGMKEGLLYAAPVAAQAQPDLIRFDYVNADGQLDSKMITHDEMRARYAGLAQQPVSGADLPEGWREQFKTELYERYCAMDNQDCPLEDYPSVALEVLGEVVGPRHPAVVAWRNDAIKACIDIAYKYCRDPDSFQYLKQDLQALMTAFPEAQQPVSGADGLTDTAIETLAKQYDCHNAPGFKGFALAVASLARIYTNAALAQQDADKVDALERAVAGLKRYNYGYTDDGFGGPRYLGTIESPDGRFLIRDDVLAAIDAARKELA</sequence>
<evidence type="ECO:0000313" key="2">
    <source>
        <dbReference type="Proteomes" id="UP000268070"/>
    </source>
</evidence>
<dbReference type="AlphaFoldDB" id="A0A3G2HX36"/>
<proteinExistence type="predicted"/>
<name>A0A3G2HX36_9BURK</name>
<reference evidence="1 2" key="1">
    <citation type="submission" date="2018-09" db="EMBL/GenBank/DDBJ databases">
        <title>Complete genome sequence of the hydrocarbonoclastic bacterium Alcaligenes aquatilis QD168, isolated from a crude-oil polluted marine sediment of Central Chile.</title>
        <authorList>
            <person name="Duran R.E."/>
            <person name="Barra B."/>
            <person name="Salva-Serra F."/>
            <person name="Mendez V."/>
            <person name="Moore E.R.B."/>
            <person name="Seeger M."/>
        </authorList>
    </citation>
    <scope>NUCLEOTIDE SEQUENCE [LARGE SCALE GENOMIC DNA]</scope>
    <source>
        <strain evidence="1 2">QD168</strain>
    </source>
</reference>
<dbReference type="EMBL" id="CP032153">
    <property type="protein sequence ID" value="AYN21623.1"/>
    <property type="molecule type" value="Genomic_DNA"/>
</dbReference>
<accession>A0A3G2HX36</accession>